<dbReference type="Gene3D" id="3.10.310.70">
    <property type="match status" value="1"/>
</dbReference>
<dbReference type="Gene3D" id="3.20.20.140">
    <property type="entry name" value="Metal-dependent hydrolases"/>
    <property type="match status" value="1"/>
</dbReference>
<dbReference type="InterPro" id="IPR013108">
    <property type="entry name" value="Amidohydro_3"/>
</dbReference>
<organism evidence="2 3">
    <name type="scientific">Ornithinimicrobium avium</name>
    <dbReference type="NCBI Taxonomy" id="2283195"/>
    <lineage>
        <taxon>Bacteria</taxon>
        <taxon>Bacillati</taxon>
        <taxon>Actinomycetota</taxon>
        <taxon>Actinomycetes</taxon>
        <taxon>Micrococcales</taxon>
        <taxon>Ornithinimicrobiaceae</taxon>
        <taxon>Ornithinimicrobium</taxon>
    </lineage>
</organism>
<dbReference type="PANTHER" id="PTHR22642">
    <property type="entry name" value="IMIDAZOLONEPROPIONASE"/>
    <property type="match status" value="1"/>
</dbReference>
<dbReference type="EMBL" id="CP031229">
    <property type="protein sequence ID" value="AXH95234.1"/>
    <property type="molecule type" value="Genomic_DNA"/>
</dbReference>
<dbReference type="GO" id="GO:0016810">
    <property type="term" value="F:hydrolase activity, acting on carbon-nitrogen (but not peptide) bonds"/>
    <property type="evidence" value="ECO:0007669"/>
    <property type="project" value="InterPro"/>
</dbReference>
<dbReference type="SUPFAM" id="SSF51338">
    <property type="entry name" value="Composite domain of metallo-dependent hydrolases"/>
    <property type="match status" value="1"/>
</dbReference>
<dbReference type="PANTHER" id="PTHR22642:SF2">
    <property type="entry name" value="PROTEIN LONG AFTER FAR-RED 3"/>
    <property type="match status" value="1"/>
</dbReference>
<keyword evidence="3" id="KW-1185">Reference proteome</keyword>
<dbReference type="InterPro" id="IPR032466">
    <property type="entry name" value="Metal_Hydrolase"/>
</dbReference>
<dbReference type="KEGG" id="orn:DV701_02930"/>
<reference evidence="2 3" key="1">
    <citation type="submission" date="2018-07" db="EMBL/GenBank/DDBJ databases">
        <title>Complete genome sequencing of Ornithinimicrobium sp. AMA3305.</title>
        <authorList>
            <person name="Bae J.-W."/>
        </authorList>
    </citation>
    <scope>NUCLEOTIDE SEQUENCE [LARGE SCALE GENOMIC DNA]</scope>
    <source>
        <strain evidence="2 3">AMA3305</strain>
    </source>
</reference>
<evidence type="ECO:0000313" key="3">
    <source>
        <dbReference type="Proteomes" id="UP000253790"/>
    </source>
</evidence>
<dbReference type="Proteomes" id="UP000253790">
    <property type="component" value="Chromosome"/>
</dbReference>
<sequence length="520" mass="54038">MSTLFLRGGPVHLPDGAPPASALLVDGSTVAWIGDAADAPDADEVLDLGGALVLPGFCDAHVHLTMTGQGLDGVDLSGTTSVTQALALVEQAARSVRGRPIYAHSWDETRWGEQRPVTSAELDRASYGGVVYMPRVDAHSACVSTAMATIARVTDLDGWDGTGVATREAFAAVTNAFTSSLTQTDRERHVGLALASAARHGITLLHETGAPHLTSHDDLRSVLEAGQAPDVPDVVTYWGEIGDDAAAVAELTGYLGVLGLAGDLCADGSFGSFTAHLSEPYTGTEEHGWAYLTVEEVRDHVVACTRAGVQAGGHVIGDAALRTMAEGVRLAAQVVGPDAVRAARHRWEHVELPDADVLAAMADLGIWASVQPMFDGLWGGADGMYAARLGVDRALAAVPLRDMLDAGVRIALGSDSPITPLGPWAAVRAAVRHHNPAQRLTVAEAFAAHTRGGYELAGREGGRLRVGGPATYVVWDDGAGGAVETDPTTGLPVLDGPDRALPVARRTVVAGVTAYQREGA</sequence>
<evidence type="ECO:0000313" key="2">
    <source>
        <dbReference type="EMBL" id="AXH95234.1"/>
    </source>
</evidence>
<accession>A0A345NJM6</accession>
<evidence type="ECO:0000259" key="1">
    <source>
        <dbReference type="Pfam" id="PF07969"/>
    </source>
</evidence>
<name>A0A345NJM6_9MICO</name>
<dbReference type="AlphaFoldDB" id="A0A345NJM6"/>
<dbReference type="RefSeq" id="WP_114926999.1">
    <property type="nucleotide sequence ID" value="NZ_CP031229.1"/>
</dbReference>
<dbReference type="SUPFAM" id="SSF51556">
    <property type="entry name" value="Metallo-dependent hydrolases"/>
    <property type="match status" value="1"/>
</dbReference>
<dbReference type="Gene3D" id="2.30.40.10">
    <property type="entry name" value="Urease, subunit C, domain 1"/>
    <property type="match status" value="1"/>
</dbReference>
<keyword evidence="2" id="KW-0378">Hydrolase</keyword>
<proteinExistence type="predicted"/>
<gene>
    <name evidence="2" type="ORF">DV701_02930</name>
</gene>
<dbReference type="InterPro" id="IPR011059">
    <property type="entry name" value="Metal-dep_hydrolase_composite"/>
</dbReference>
<dbReference type="Pfam" id="PF07969">
    <property type="entry name" value="Amidohydro_3"/>
    <property type="match status" value="1"/>
</dbReference>
<feature type="domain" description="Amidohydrolase 3" evidence="1">
    <location>
        <begin position="44"/>
        <end position="515"/>
    </location>
</feature>
<protein>
    <submittedName>
        <fullName evidence="2">Amidohydrolase</fullName>
    </submittedName>
</protein>
<dbReference type="OrthoDB" id="3238066at2"/>